<dbReference type="Pfam" id="PF05635">
    <property type="entry name" value="23S_rRNA_IVP"/>
    <property type="match status" value="1"/>
</dbReference>
<gene>
    <name evidence="1" type="ORF">GCM10011409_45550</name>
</gene>
<dbReference type="CDD" id="cd16377">
    <property type="entry name" value="23S_rRNA_IVP_like"/>
    <property type="match status" value="1"/>
</dbReference>
<proteinExistence type="predicted"/>
<protein>
    <submittedName>
        <fullName evidence="1">Four helix bundle protein</fullName>
    </submittedName>
</protein>
<keyword evidence="2" id="KW-1185">Reference proteome</keyword>
<comment type="caution">
    <text evidence="1">The sequence shown here is derived from an EMBL/GenBank/DDBJ whole genome shotgun (WGS) entry which is preliminary data.</text>
</comment>
<dbReference type="InterPro" id="IPR036583">
    <property type="entry name" value="23S_rRNA_IVS_sf"/>
</dbReference>
<dbReference type="SUPFAM" id="SSF158446">
    <property type="entry name" value="IVS-encoded protein-like"/>
    <property type="match status" value="1"/>
</dbReference>
<dbReference type="AlphaFoldDB" id="A0A9W5U250"/>
<dbReference type="EMBL" id="BMJD01000087">
    <property type="protein sequence ID" value="GGB63371.1"/>
    <property type="molecule type" value="Genomic_DNA"/>
</dbReference>
<reference evidence="1" key="1">
    <citation type="journal article" date="2014" name="Int. J. Syst. Evol. Microbiol.">
        <title>Complete genome sequence of Corynebacterium casei LMG S-19264T (=DSM 44701T), isolated from a smear-ripened cheese.</title>
        <authorList>
            <consortium name="US DOE Joint Genome Institute (JGI-PGF)"/>
            <person name="Walter F."/>
            <person name="Albersmeier A."/>
            <person name="Kalinowski J."/>
            <person name="Ruckert C."/>
        </authorList>
    </citation>
    <scope>NUCLEOTIDE SEQUENCE</scope>
    <source>
        <strain evidence="1">CGMCC 1.15454</strain>
    </source>
</reference>
<name>A0A9W5U250_9BACI</name>
<dbReference type="PANTHER" id="PTHR38471:SF2">
    <property type="entry name" value="FOUR HELIX BUNDLE PROTEIN"/>
    <property type="match status" value="1"/>
</dbReference>
<dbReference type="Proteomes" id="UP000621492">
    <property type="component" value="Unassembled WGS sequence"/>
</dbReference>
<dbReference type="InterPro" id="IPR012657">
    <property type="entry name" value="23S_rRNA-intervening_sequence"/>
</dbReference>
<dbReference type="Gene3D" id="1.20.1440.60">
    <property type="entry name" value="23S rRNA-intervening sequence"/>
    <property type="match status" value="1"/>
</dbReference>
<evidence type="ECO:0000313" key="1">
    <source>
        <dbReference type="EMBL" id="GGB63371.1"/>
    </source>
</evidence>
<evidence type="ECO:0000313" key="2">
    <source>
        <dbReference type="Proteomes" id="UP000621492"/>
    </source>
</evidence>
<dbReference type="PANTHER" id="PTHR38471">
    <property type="entry name" value="FOUR HELIX BUNDLE PROTEIN"/>
    <property type="match status" value="1"/>
</dbReference>
<sequence>MIKSYQELRVYKISYRLALQVHQITLEFPDFEKYELGSQLRRAATSIPVNIAEGYGKKSTIADFKRFLLIAQGSKDEVKVLLELSKDLQYINNETFEELFNQYDDLGKQLYSMIQKWV</sequence>
<organism evidence="1 2">
    <name type="scientific">Lentibacillus populi</name>
    <dbReference type="NCBI Taxonomy" id="1827502"/>
    <lineage>
        <taxon>Bacteria</taxon>
        <taxon>Bacillati</taxon>
        <taxon>Bacillota</taxon>
        <taxon>Bacilli</taxon>
        <taxon>Bacillales</taxon>
        <taxon>Bacillaceae</taxon>
        <taxon>Lentibacillus</taxon>
    </lineage>
</organism>
<dbReference type="NCBIfam" id="TIGR02436">
    <property type="entry name" value="four helix bundle protein"/>
    <property type="match status" value="1"/>
</dbReference>
<accession>A0A9W5U250</accession>
<reference evidence="1" key="2">
    <citation type="submission" date="2020-09" db="EMBL/GenBank/DDBJ databases">
        <authorList>
            <person name="Sun Q."/>
            <person name="Zhou Y."/>
        </authorList>
    </citation>
    <scope>NUCLEOTIDE SEQUENCE</scope>
    <source>
        <strain evidence="1">CGMCC 1.15454</strain>
    </source>
</reference>